<evidence type="ECO:0000313" key="3">
    <source>
        <dbReference type="Proteomes" id="UP001177003"/>
    </source>
</evidence>
<sequence length="474" mass="54211">MATHDDINASTTENEDEACVIKSIENAIPPPLSSARIPRVPKMLVCESSDIYEKYYVPKVVSIGPYQHKNQKLELAEKLKPVFTKKLLSKYQVGLSTLYKKLGTASMVQELRSFYEEESTDHLSSKEFTKMMLLDGCFILYYILFIYGEKPGSCKELRSHQIVFIQQDLFLLENQIPFKVINELMDLINLTERRDKMRSFFTNNILVPGRQKRGWFGFRSRSTKNDQNFVSQMVADQDHDHLLHRLHSSLTRTSGLKVGTSEVDAHKNEISNRCTFRNVNELADVGIQFKPSSVMSLAHVEFVGQWWWFSANVKLPPITVDDSTKPMLLNLIAYEMCAEDAHDAWVTSYICLLDSLIDHPEDVKALRKAGVLDNSLGSDKEVATMFNEIGTDLVPNNLAYSKAKYEIQKHYDSLRNTRFSQLKHEYIKSPWSFLALVGAVLALFLSGVQTYFTVWGPPGECDDLCKFLKLNHHL</sequence>
<keyword evidence="1" id="KW-0472">Membrane</keyword>
<reference evidence="2" key="1">
    <citation type="submission" date="2023-04" db="EMBL/GenBank/DDBJ databases">
        <authorList>
            <person name="Vijverberg K."/>
            <person name="Xiong W."/>
            <person name="Schranz E."/>
        </authorList>
    </citation>
    <scope>NUCLEOTIDE SEQUENCE</scope>
</reference>
<dbReference type="InterPro" id="IPR004158">
    <property type="entry name" value="DUF247_pln"/>
</dbReference>
<keyword evidence="3" id="KW-1185">Reference proteome</keyword>
<dbReference type="EMBL" id="OX465081">
    <property type="protein sequence ID" value="CAI9287701.1"/>
    <property type="molecule type" value="Genomic_DNA"/>
</dbReference>
<dbReference type="Pfam" id="PF03140">
    <property type="entry name" value="DUF247"/>
    <property type="match status" value="1"/>
</dbReference>
<keyword evidence="1" id="KW-0812">Transmembrane</keyword>
<dbReference type="PANTHER" id="PTHR31549">
    <property type="entry name" value="PROTEIN, PUTATIVE (DUF247)-RELATED-RELATED"/>
    <property type="match status" value="1"/>
</dbReference>
<accession>A0AA35Z8G6</accession>
<feature type="transmembrane region" description="Helical" evidence="1">
    <location>
        <begin position="431"/>
        <end position="452"/>
    </location>
</feature>
<proteinExistence type="predicted"/>
<protein>
    <submittedName>
        <fullName evidence="2">Uncharacterized protein</fullName>
    </submittedName>
</protein>
<dbReference type="PANTHER" id="PTHR31549:SF149">
    <property type="entry name" value="ISOPRENOID SYNTHASE DOMAIN-CONTAINING PROTEIN"/>
    <property type="match status" value="1"/>
</dbReference>
<name>A0AA35Z8G6_LACSI</name>
<dbReference type="Proteomes" id="UP001177003">
    <property type="component" value="Chromosome 5"/>
</dbReference>
<organism evidence="2 3">
    <name type="scientific">Lactuca saligna</name>
    <name type="common">Willowleaf lettuce</name>
    <dbReference type="NCBI Taxonomy" id="75948"/>
    <lineage>
        <taxon>Eukaryota</taxon>
        <taxon>Viridiplantae</taxon>
        <taxon>Streptophyta</taxon>
        <taxon>Embryophyta</taxon>
        <taxon>Tracheophyta</taxon>
        <taxon>Spermatophyta</taxon>
        <taxon>Magnoliopsida</taxon>
        <taxon>eudicotyledons</taxon>
        <taxon>Gunneridae</taxon>
        <taxon>Pentapetalae</taxon>
        <taxon>asterids</taxon>
        <taxon>campanulids</taxon>
        <taxon>Asterales</taxon>
        <taxon>Asteraceae</taxon>
        <taxon>Cichorioideae</taxon>
        <taxon>Cichorieae</taxon>
        <taxon>Lactucinae</taxon>
        <taxon>Lactuca</taxon>
    </lineage>
</organism>
<evidence type="ECO:0000256" key="1">
    <source>
        <dbReference type="SAM" id="Phobius"/>
    </source>
</evidence>
<feature type="transmembrane region" description="Helical" evidence="1">
    <location>
        <begin position="131"/>
        <end position="148"/>
    </location>
</feature>
<evidence type="ECO:0000313" key="2">
    <source>
        <dbReference type="EMBL" id="CAI9287701.1"/>
    </source>
</evidence>
<dbReference type="AlphaFoldDB" id="A0AA35Z8G6"/>
<keyword evidence="1" id="KW-1133">Transmembrane helix</keyword>
<gene>
    <name evidence="2" type="ORF">LSALG_LOCUS27052</name>
</gene>